<evidence type="ECO:0000313" key="2">
    <source>
        <dbReference type="Proteomes" id="UP001500967"/>
    </source>
</evidence>
<comment type="caution">
    <text evidence="1">The sequence shown here is derived from an EMBL/GenBank/DDBJ whole genome shotgun (WGS) entry which is preliminary data.</text>
</comment>
<evidence type="ECO:0000313" key="1">
    <source>
        <dbReference type="EMBL" id="GAA0248672.1"/>
    </source>
</evidence>
<reference evidence="1 2" key="1">
    <citation type="journal article" date="2019" name="Int. J. Syst. Evol. Microbiol.">
        <title>The Global Catalogue of Microorganisms (GCM) 10K type strain sequencing project: providing services to taxonomists for standard genome sequencing and annotation.</title>
        <authorList>
            <consortium name="The Broad Institute Genomics Platform"/>
            <consortium name="The Broad Institute Genome Sequencing Center for Infectious Disease"/>
            <person name="Wu L."/>
            <person name="Ma J."/>
        </authorList>
    </citation>
    <scope>NUCLEOTIDE SEQUENCE [LARGE SCALE GENOMIC DNA]</scope>
    <source>
        <strain evidence="1 2">JCM 10425</strain>
    </source>
</reference>
<sequence length="62" mass="7207">MDEWGFNPATVEALATHWLCSQSRDGPPNPISWQEQSREVLMPMEEGNYPISLKRFPQMRDT</sequence>
<dbReference type="EMBL" id="BAAAGX010000014">
    <property type="protein sequence ID" value="GAA0248672.1"/>
    <property type="molecule type" value="Genomic_DNA"/>
</dbReference>
<accession>A0ABN0UFU3</accession>
<proteinExistence type="predicted"/>
<protein>
    <submittedName>
        <fullName evidence="1">Uncharacterized protein</fullName>
    </submittedName>
</protein>
<gene>
    <name evidence="1" type="ORF">GCM10009539_37450</name>
</gene>
<keyword evidence="2" id="KW-1185">Reference proteome</keyword>
<name>A0ABN0UFU3_9ACTN</name>
<dbReference type="Proteomes" id="UP001500967">
    <property type="component" value="Unassembled WGS sequence"/>
</dbReference>
<organism evidence="1 2">
    <name type="scientific">Cryptosporangium japonicum</name>
    <dbReference type="NCBI Taxonomy" id="80872"/>
    <lineage>
        <taxon>Bacteria</taxon>
        <taxon>Bacillati</taxon>
        <taxon>Actinomycetota</taxon>
        <taxon>Actinomycetes</taxon>
        <taxon>Cryptosporangiales</taxon>
        <taxon>Cryptosporangiaceae</taxon>
        <taxon>Cryptosporangium</taxon>
    </lineage>
</organism>